<dbReference type="GO" id="GO:0017168">
    <property type="term" value="F:5-oxoprolinase (ATP-hydrolyzing) activity"/>
    <property type="evidence" value="ECO:0007669"/>
    <property type="project" value="TreeGrafter"/>
</dbReference>
<name>A0A7X1ZGW1_9PROT</name>
<dbReference type="AlphaFoldDB" id="A0A7X1ZGW1"/>
<comment type="caution">
    <text evidence="3">The sequence shown here is derived from an EMBL/GenBank/DDBJ whole genome shotgun (WGS) entry which is preliminary data.</text>
</comment>
<dbReference type="EMBL" id="WIVE01000056">
    <property type="protein sequence ID" value="MQX37804.1"/>
    <property type="molecule type" value="Genomic_DNA"/>
</dbReference>
<sequence length="570" mass="60212">MPPAPSSSPWEASAVALSPIDIELVRTALGSVVDEMYVALMKSAHSTNIKERCDHSTALFDRRGRVVAQGESLPLHLASMLGLVEVVLERHGRDGLGPGDMFISNDPFVGRGSHLPDVAMVMPVFHDGRLVLFVANIAHHADIGGMVPGSVAGGMTEIFQEGVRIPAIRIVKDGAVVEDVLDLICLNVRVPRERRGDYLAQIAVNRLGARRLAELFARTPVAHVEEAADALIEAVARRMRAGIAALPDGTYRFEDRVDDDGMGTRNIPVCVTITVDGEAITLDFAGSGPQCRGNINTSFAGLQASVLYALKVLVDPDGPTNHGMVDPVTIHAPERSIVNAGFPAATAARAQTCQRVIDVILGALAPAVGDRAVAASNGANTTTTFSGVGPDGTYYVYMETIGGGAGARATRDGVDGVQVHITNTSNLPIEALEREYPILIECYALEPDTGGAGTWRGGLALRRDYRALGHVTTFSAQGERFDSAPWGLSGGGPGGRGRHHLRFDDGRVEDLPAKPIPRDVPPDAVVSVVTPGAGGFGPPEGRAPEDRAADLADGKVSPAFLSRWYPDPQP</sequence>
<protein>
    <submittedName>
        <fullName evidence="3">Hydantoinase B/oxoprolinase family protein</fullName>
    </submittedName>
</protein>
<evidence type="ECO:0000313" key="3">
    <source>
        <dbReference type="EMBL" id="MQX37804.1"/>
    </source>
</evidence>
<dbReference type="InterPro" id="IPR003692">
    <property type="entry name" value="Hydantoinase_B"/>
</dbReference>
<reference evidence="3 4" key="1">
    <citation type="submission" date="2019-10" db="EMBL/GenBank/DDBJ databases">
        <title>Draft whole-genome sequence of the purple nonsulfur photosynthetic bacterium Roseospira navarrensis DSM 15114.</title>
        <authorList>
            <person name="Kyndt J.A."/>
            <person name="Meyer T.E."/>
        </authorList>
    </citation>
    <scope>NUCLEOTIDE SEQUENCE [LARGE SCALE GENOMIC DNA]</scope>
    <source>
        <strain evidence="3 4">DSM 15114</strain>
    </source>
</reference>
<feature type="compositionally biased region" description="Basic and acidic residues" evidence="1">
    <location>
        <begin position="542"/>
        <end position="553"/>
    </location>
</feature>
<dbReference type="OrthoDB" id="9761586at2"/>
<gene>
    <name evidence="3" type="ORF">GHC57_14890</name>
</gene>
<proteinExistence type="predicted"/>
<keyword evidence="4" id="KW-1185">Reference proteome</keyword>
<dbReference type="Proteomes" id="UP000434582">
    <property type="component" value="Unassembled WGS sequence"/>
</dbReference>
<dbReference type="GO" id="GO:0005829">
    <property type="term" value="C:cytosol"/>
    <property type="evidence" value="ECO:0007669"/>
    <property type="project" value="TreeGrafter"/>
</dbReference>
<dbReference type="PANTHER" id="PTHR11365">
    <property type="entry name" value="5-OXOPROLINASE RELATED"/>
    <property type="match status" value="1"/>
</dbReference>
<evidence type="ECO:0000259" key="2">
    <source>
        <dbReference type="Pfam" id="PF02538"/>
    </source>
</evidence>
<dbReference type="Pfam" id="PF02538">
    <property type="entry name" value="Hydantoinase_B"/>
    <property type="match status" value="1"/>
</dbReference>
<feature type="domain" description="Hydantoinase B/oxoprolinase" evidence="2">
    <location>
        <begin position="19"/>
        <end position="539"/>
    </location>
</feature>
<evidence type="ECO:0000313" key="4">
    <source>
        <dbReference type="Proteomes" id="UP000434582"/>
    </source>
</evidence>
<dbReference type="GO" id="GO:0006749">
    <property type="term" value="P:glutathione metabolic process"/>
    <property type="evidence" value="ECO:0007669"/>
    <property type="project" value="TreeGrafter"/>
</dbReference>
<feature type="region of interest" description="Disordered" evidence="1">
    <location>
        <begin position="513"/>
        <end position="570"/>
    </location>
</feature>
<evidence type="ECO:0000256" key="1">
    <source>
        <dbReference type="SAM" id="MobiDB-lite"/>
    </source>
</evidence>
<dbReference type="PANTHER" id="PTHR11365:SF23">
    <property type="entry name" value="HYPOTHETICAL 5-OXOPROLINASE (EUROFUNG)-RELATED"/>
    <property type="match status" value="1"/>
</dbReference>
<organism evidence="3 4">
    <name type="scientific">Roseospira navarrensis</name>
    <dbReference type="NCBI Taxonomy" id="140058"/>
    <lineage>
        <taxon>Bacteria</taxon>
        <taxon>Pseudomonadati</taxon>
        <taxon>Pseudomonadota</taxon>
        <taxon>Alphaproteobacteria</taxon>
        <taxon>Rhodospirillales</taxon>
        <taxon>Rhodospirillaceae</taxon>
        <taxon>Roseospira</taxon>
    </lineage>
</organism>
<accession>A0A7X1ZGW1</accession>
<dbReference type="InterPro" id="IPR045079">
    <property type="entry name" value="Oxoprolinase-like"/>
</dbReference>